<dbReference type="FunFam" id="3.40.50.1000:FF:000078">
    <property type="entry name" value="Bifunctional polynucleotide phosphatase/kinase"/>
    <property type="match status" value="1"/>
</dbReference>
<dbReference type="GO" id="GO:0046404">
    <property type="term" value="F:ATP-dependent polydeoxyribonucleotide 5'-hydroxyl-kinase activity"/>
    <property type="evidence" value="ECO:0007669"/>
    <property type="project" value="TreeGrafter"/>
</dbReference>
<protein>
    <recommendedName>
        <fullName evidence="4">Polynucleotide kinase 3'-phosphatase</fullName>
    </recommendedName>
</protein>
<dbReference type="OrthoDB" id="19045at2759"/>
<dbReference type="InterPro" id="IPR023214">
    <property type="entry name" value="HAD_sf"/>
</dbReference>
<dbReference type="FunFam" id="3.40.50.300:FF:002548">
    <property type="entry name" value="DNA kinase/phosphatase Pnk1"/>
    <property type="match status" value="1"/>
</dbReference>
<dbReference type="Gene3D" id="3.40.50.300">
    <property type="entry name" value="P-loop containing nucleotide triphosphate hydrolases"/>
    <property type="match status" value="1"/>
</dbReference>
<dbReference type="NCBIfam" id="TIGR01662">
    <property type="entry name" value="HAD-SF-IIIA"/>
    <property type="match status" value="1"/>
</dbReference>
<dbReference type="Pfam" id="PF13671">
    <property type="entry name" value="AAA_33"/>
    <property type="match status" value="2"/>
</dbReference>
<accession>A0A7C8J1J7</accession>
<dbReference type="GO" id="GO:0046403">
    <property type="term" value="F:polynucleotide 3'-phosphatase activity"/>
    <property type="evidence" value="ECO:0007669"/>
    <property type="project" value="TreeGrafter"/>
</dbReference>
<evidence type="ECO:0000256" key="1">
    <source>
        <dbReference type="SAM" id="MobiDB-lite"/>
    </source>
</evidence>
<dbReference type="Pfam" id="PF08645">
    <property type="entry name" value="PNK3P"/>
    <property type="match status" value="1"/>
</dbReference>
<dbReference type="InterPro" id="IPR036412">
    <property type="entry name" value="HAD-like_sf"/>
</dbReference>
<dbReference type="Proteomes" id="UP000481858">
    <property type="component" value="Unassembled WGS sequence"/>
</dbReference>
<dbReference type="InterPro" id="IPR006551">
    <property type="entry name" value="Polynucleotide_phosphatase"/>
</dbReference>
<dbReference type="PANTHER" id="PTHR12083">
    <property type="entry name" value="BIFUNCTIONAL POLYNUCLEOTIDE PHOSPHATASE/KINASE"/>
    <property type="match status" value="1"/>
</dbReference>
<gene>
    <name evidence="2" type="ORF">GQX73_g4934</name>
</gene>
<dbReference type="InterPro" id="IPR013954">
    <property type="entry name" value="PNK3P"/>
</dbReference>
<evidence type="ECO:0000313" key="2">
    <source>
        <dbReference type="EMBL" id="KAF2968679.1"/>
    </source>
</evidence>
<dbReference type="PANTHER" id="PTHR12083:SF9">
    <property type="entry name" value="BIFUNCTIONAL POLYNUCLEOTIDE PHOSPHATASE_KINASE"/>
    <property type="match status" value="1"/>
</dbReference>
<evidence type="ECO:0000313" key="3">
    <source>
        <dbReference type="Proteomes" id="UP000481858"/>
    </source>
</evidence>
<reference evidence="2 3" key="1">
    <citation type="submission" date="2019-12" db="EMBL/GenBank/DDBJ databases">
        <title>Draft genome sequence of the ascomycete Xylaria multiplex DSM 110363.</title>
        <authorList>
            <person name="Buettner E."/>
            <person name="Kellner H."/>
        </authorList>
    </citation>
    <scope>NUCLEOTIDE SEQUENCE [LARGE SCALE GENOMIC DNA]</scope>
    <source>
        <strain evidence="2 3">DSM 110363</strain>
    </source>
</reference>
<proteinExistence type="predicted"/>
<dbReference type="InParanoid" id="A0A7C8J1J7"/>
<keyword evidence="3" id="KW-1185">Reference proteome</keyword>
<feature type="region of interest" description="Disordered" evidence="1">
    <location>
        <begin position="1"/>
        <end position="82"/>
    </location>
</feature>
<dbReference type="Gene3D" id="3.40.50.1000">
    <property type="entry name" value="HAD superfamily/HAD-like"/>
    <property type="match status" value="1"/>
</dbReference>
<dbReference type="InterPro" id="IPR027417">
    <property type="entry name" value="P-loop_NTPase"/>
</dbReference>
<sequence length="479" mass="52927">MAGSPSPGNGGSSSNSSATISKRKAADKPISPPPVKRKAQSAISKGAVASFFTPTSQKPKDRTVWTERSGGGGADGQDSSPATLLVGRFEPEVEEQDGRKRRKIAAFDLDSTLIVTSSGKKFGNDPADWKWWDASVPTRLRKLYMEEGYRVVIISNQAGLTLHPDPNAKGPKNAGKAKVANFKQKCAAVLAQLNIPTSIYAATARDNYRKPRTGMWKELCDDYDIPETEVDLPSSVFVGDAGGRTARAADNESGGAATAKDFSCSDRNFAHNVGVTYKTPEEFFLDEPPREFTREFDLAMHPYEKGKEGEDVLFEKTNGRDIVLFCGPPGAGKSTFFWKHLKPLGYERVNQDTLKTRAKCFKAAADFLGDGNSIVVDNTNPDPEGRKDWVELARKHDVPIRCVWFKIPKPLCEHNDAVRALNKSLNPEARSSLPPLAFNGYFSRLREPTPKEGFQHVLPVEFKFRGTREEYAIWAQYWS</sequence>
<dbReference type="GO" id="GO:0006281">
    <property type="term" value="P:DNA repair"/>
    <property type="evidence" value="ECO:0007669"/>
    <property type="project" value="TreeGrafter"/>
</dbReference>
<name>A0A7C8J1J7_9PEZI</name>
<dbReference type="InterPro" id="IPR006549">
    <property type="entry name" value="HAD-SF_hydro_IIIA"/>
</dbReference>
<feature type="compositionally biased region" description="Low complexity" evidence="1">
    <location>
        <begin position="1"/>
        <end position="17"/>
    </location>
</feature>
<evidence type="ECO:0008006" key="4">
    <source>
        <dbReference type="Google" id="ProtNLM"/>
    </source>
</evidence>
<dbReference type="NCBIfam" id="TIGR01664">
    <property type="entry name" value="DNA-3'-Pase"/>
    <property type="match status" value="1"/>
</dbReference>
<dbReference type="SUPFAM" id="SSF52540">
    <property type="entry name" value="P-loop containing nucleoside triphosphate hydrolases"/>
    <property type="match status" value="1"/>
</dbReference>
<dbReference type="EMBL" id="WUBL01000047">
    <property type="protein sequence ID" value="KAF2968679.1"/>
    <property type="molecule type" value="Genomic_DNA"/>
</dbReference>
<dbReference type="SUPFAM" id="SSF56784">
    <property type="entry name" value="HAD-like"/>
    <property type="match status" value="1"/>
</dbReference>
<organism evidence="2 3">
    <name type="scientific">Xylaria multiplex</name>
    <dbReference type="NCBI Taxonomy" id="323545"/>
    <lineage>
        <taxon>Eukaryota</taxon>
        <taxon>Fungi</taxon>
        <taxon>Dikarya</taxon>
        <taxon>Ascomycota</taxon>
        <taxon>Pezizomycotina</taxon>
        <taxon>Sordariomycetes</taxon>
        <taxon>Xylariomycetidae</taxon>
        <taxon>Xylariales</taxon>
        <taxon>Xylariaceae</taxon>
        <taxon>Xylaria</taxon>
    </lineage>
</organism>
<comment type="caution">
    <text evidence="2">The sequence shown here is derived from an EMBL/GenBank/DDBJ whole genome shotgun (WGS) entry which is preliminary data.</text>
</comment>
<dbReference type="AlphaFoldDB" id="A0A7C8J1J7"/>
<dbReference type="GO" id="GO:0003690">
    <property type="term" value="F:double-stranded DNA binding"/>
    <property type="evidence" value="ECO:0007669"/>
    <property type="project" value="TreeGrafter"/>
</dbReference>